<dbReference type="EMBL" id="BGPR01009896">
    <property type="protein sequence ID" value="GBN42966.1"/>
    <property type="molecule type" value="Genomic_DNA"/>
</dbReference>
<evidence type="ECO:0000313" key="2">
    <source>
        <dbReference type="Proteomes" id="UP000499080"/>
    </source>
</evidence>
<sequence length="153" mass="16936">MYQTRVTRPLGINPSIKSDEGNASAQFFARFVLIPLSKRAGILRNGTPPQSFKKPPPDLTRWLTKQRSNDALQRDGRFDVVLAGVKYDRPSTLGGQKWVTVRLVCGGGGFQSQASLHLIDIERSCPPPMNLKTQKRGRALKQQCNNNFGVSAV</sequence>
<gene>
    <name evidence="1" type="ORF">AVEN_264866_1</name>
</gene>
<dbReference type="Proteomes" id="UP000499080">
    <property type="component" value="Unassembled WGS sequence"/>
</dbReference>
<evidence type="ECO:0000313" key="1">
    <source>
        <dbReference type="EMBL" id="GBN42966.1"/>
    </source>
</evidence>
<reference evidence="1 2" key="1">
    <citation type="journal article" date="2019" name="Sci. Rep.">
        <title>Orb-weaving spider Araneus ventricosus genome elucidates the spidroin gene catalogue.</title>
        <authorList>
            <person name="Kono N."/>
            <person name="Nakamura H."/>
            <person name="Ohtoshi R."/>
            <person name="Moran D.A.P."/>
            <person name="Shinohara A."/>
            <person name="Yoshida Y."/>
            <person name="Fujiwara M."/>
            <person name="Mori M."/>
            <person name="Tomita M."/>
            <person name="Arakawa K."/>
        </authorList>
    </citation>
    <scope>NUCLEOTIDE SEQUENCE [LARGE SCALE GENOMIC DNA]</scope>
</reference>
<dbReference type="AlphaFoldDB" id="A0A4Y2NYV1"/>
<protein>
    <submittedName>
        <fullName evidence="1">Uncharacterized protein</fullName>
    </submittedName>
</protein>
<name>A0A4Y2NYV1_ARAVE</name>
<comment type="caution">
    <text evidence="1">The sequence shown here is derived from an EMBL/GenBank/DDBJ whole genome shotgun (WGS) entry which is preliminary data.</text>
</comment>
<accession>A0A4Y2NYV1</accession>
<organism evidence="1 2">
    <name type="scientific">Araneus ventricosus</name>
    <name type="common">Orbweaver spider</name>
    <name type="synonym">Epeira ventricosa</name>
    <dbReference type="NCBI Taxonomy" id="182803"/>
    <lineage>
        <taxon>Eukaryota</taxon>
        <taxon>Metazoa</taxon>
        <taxon>Ecdysozoa</taxon>
        <taxon>Arthropoda</taxon>
        <taxon>Chelicerata</taxon>
        <taxon>Arachnida</taxon>
        <taxon>Araneae</taxon>
        <taxon>Araneomorphae</taxon>
        <taxon>Entelegynae</taxon>
        <taxon>Araneoidea</taxon>
        <taxon>Araneidae</taxon>
        <taxon>Araneus</taxon>
    </lineage>
</organism>
<keyword evidence="2" id="KW-1185">Reference proteome</keyword>
<proteinExistence type="predicted"/>